<evidence type="ECO:0000256" key="2">
    <source>
        <dbReference type="ARBA" id="ARBA00022722"/>
    </source>
</evidence>
<keyword evidence="4" id="KW-0378">Hydrolase</keyword>
<dbReference type="STRING" id="543728.Vapar_5301"/>
<evidence type="ECO:0000256" key="3">
    <source>
        <dbReference type="ARBA" id="ARBA00022759"/>
    </source>
</evidence>
<dbReference type="EMBL" id="CP001635">
    <property type="protein sequence ID" value="ACS21903.1"/>
    <property type="molecule type" value="Genomic_DNA"/>
</dbReference>
<evidence type="ECO:0000256" key="5">
    <source>
        <dbReference type="ARBA" id="ARBA00022884"/>
    </source>
</evidence>
<keyword evidence="2" id="KW-0540">Nuclease</keyword>
<name>C5CSC3_VARPS</name>
<evidence type="ECO:0000313" key="6">
    <source>
        <dbReference type="EMBL" id="ACS21903.1"/>
    </source>
</evidence>
<dbReference type="KEGG" id="vap:Vapar_5301"/>
<reference evidence="6" key="1">
    <citation type="submission" date="2009-06" db="EMBL/GenBank/DDBJ databases">
        <title>Complete sequence of chromosome 1 of Variovorax paradoxus S110.</title>
        <authorList>
            <consortium name="US DOE Joint Genome Institute"/>
            <person name="Lucas S."/>
            <person name="Copeland A."/>
            <person name="Lapidus A."/>
            <person name="Glavina del Rio T."/>
            <person name="Tice H."/>
            <person name="Bruce D."/>
            <person name="Goodwin L."/>
            <person name="Pitluck S."/>
            <person name="Chertkov O."/>
            <person name="Brettin T."/>
            <person name="Detter J.C."/>
            <person name="Han C."/>
            <person name="Larimer F."/>
            <person name="Land M."/>
            <person name="Hauser L."/>
            <person name="Kyrpides N."/>
            <person name="Ovchinnikova G."/>
            <person name="Orwin P."/>
            <person name="Leadbetter J.R."/>
            <person name="Spain J.C."/>
            <person name="Han J.I."/>
        </authorList>
    </citation>
    <scope>NUCLEOTIDE SEQUENCE</scope>
    <source>
        <strain evidence="6">S110</strain>
    </source>
</reference>
<evidence type="ECO:0000256" key="4">
    <source>
        <dbReference type="ARBA" id="ARBA00022801"/>
    </source>
</evidence>
<keyword evidence="5" id="KW-0694">RNA-binding</keyword>
<accession>C5CSC3</accession>
<dbReference type="InterPro" id="IPR020568">
    <property type="entry name" value="Ribosomal_Su5_D2-typ_SF"/>
</dbReference>
<dbReference type="SUPFAM" id="SSF54211">
    <property type="entry name" value="Ribosomal protein S5 domain 2-like"/>
    <property type="match status" value="1"/>
</dbReference>
<dbReference type="Pfam" id="PF00825">
    <property type="entry name" value="Ribonuclease_P"/>
    <property type="match status" value="1"/>
</dbReference>
<evidence type="ECO:0000256" key="1">
    <source>
        <dbReference type="ARBA" id="ARBA00022694"/>
    </source>
</evidence>
<sequence>MQRLKTRAQFQAVLAGATVARTAHFALHRCALDLSSSAQPLFASDDVWLGAMVPKRWARRAVTRNAIKRQIYTVSAAPDTGLPRAAHVVRLRAGFDRKEFVSASSDKLKAAVRAELQQLLARAARAPAAPAAPSSSSST</sequence>
<dbReference type="HOGENOM" id="CLU_125363_0_0_4"/>
<gene>
    <name evidence="6" type="ordered locus">Vapar_5301</name>
</gene>
<dbReference type="GO" id="GO:0008033">
    <property type="term" value="P:tRNA processing"/>
    <property type="evidence" value="ECO:0007669"/>
    <property type="project" value="UniProtKB-KW"/>
</dbReference>
<keyword evidence="3" id="KW-0255">Endonuclease</keyword>
<organism evidence="6">
    <name type="scientific">Variovorax paradoxus (strain S110)</name>
    <dbReference type="NCBI Taxonomy" id="543728"/>
    <lineage>
        <taxon>Bacteria</taxon>
        <taxon>Pseudomonadati</taxon>
        <taxon>Pseudomonadota</taxon>
        <taxon>Betaproteobacteria</taxon>
        <taxon>Burkholderiales</taxon>
        <taxon>Comamonadaceae</taxon>
        <taxon>Variovorax</taxon>
    </lineage>
</organism>
<keyword evidence="1" id="KW-0819">tRNA processing</keyword>
<dbReference type="OrthoDB" id="398329at2"/>
<protein>
    <submittedName>
        <fullName evidence="6">Uncharacterized protein</fullName>
    </submittedName>
</protein>
<dbReference type="GO" id="GO:0000049">
    <property type="term" value="F:tRNA binding"/>
    <property type="evidence" value="ECO:0007669"/>
    <property type="project" value="InterPro"/>
</dbReference>
<dbReference type="eggNOG" id="COG0594">
    <property type="taxonomic scope" value="Bacteria"/>
</dbReference>
<dbReference type="AlphaFoldDB" id="C5CSC3"/>
<dbReference type="GO" id="GO:0004526">
    <property type="term" value="F:ribonuclease P activity"/>
    <property type="evidence" value="ECO:0007669"/>
    <property type="project" value="InterPro"/>
</dbReference>
<dbReference type="InterPro" id="IPR014721">
    <property type="entry name" value="Ribsml_uS5_D2-typ_fold_subgr"/>
</dbReference>
<dbReference type="Gene3D" id="3.30.230.10">
    <property type="match status" value="1"/>
</dbReference>
<proteinExistence type="predicted"/>
<dbReference type="InterPro" id="IPR000100">
    <property type="entry name" value="RNase_P"/>
</dbReference>